<accession>E5B826</accession>
<organism evidence="1">
    <name type="scientific">Erwinia amylovora ATCC BAA-2158</name>
    <dbReference type="NCBI Taxonomy" id="889211"/>
    <lineage>
        <taxon>Bacteria</taxon>
        <taxon>Pseudomonadati</taxon>
        <taxon>Pseudomonadota</taxon>
        <taxon>Gammaproteobacteria</taxon>
        <taxon>Enterobacterales</taxon>
        <taxon>Erwiniaceae</taxon>
        <taxon>Erwinia</taxon>
    </lineage>
</organism>
<protein>
    <submittedName>
        <fullName evidence="1">Uncharacterized protein</fullName>
    </submittedName>
</protein>
<dbReference type="EMBL" id="FR719195">
    <property type="protein sequence ID" value="CBX81631.1"/>
    <property type="molecule type" value="Genomic_DNA"/>
</dbReference>
<evidence type="ECO:0000313" key="1">
    <source>
        <dbReference type="EMBL" id="CBX81631.1"/>
    </source>
</evidence>
<dbReference type="AlphaFoldDB" id="E5B826"/>
<reference evidence="1" key="1">
    <citation type="journal article" date="2011" name="J. Bacteriol.">
        <title>Genome Sequence of an Erwinia amylovora Strain with Pathogenicity Restricted to Rubus Plants.</title>
        <authorList>
            <person name="Powney R."/>
            <person name="Smits T.H."/>
            <person name="Sawbridge T."/>
            <person name="Frey B."/>
            <person name="Blom J."/>
            <person name="Frey J.E."/>
            <person name="Plummer K.M."/>
            <person name="Beer S.V."/>
            <person name="Luck J."/>
            <person name="Duffy B."/>
            <person name="Rodoni B."/>
        </authorList>
    </citation>
    <scope>NUCLEOTIDE SEQUENCE</scope>
    <source>
        <strain evidence="1">ATCC BAA-2158</strain>
    </source>
</reference>
<name>E5B826_ERWAM</name>
<sequence length="42" mass="4988">MRSRESLAHRNDSRPADDRQIVAGRVVDAIRFFLGQEEYFDY</sequence>
<proteinExistence type="predicted"/>
<gene>
    <name evidence="1" type="ORF">EAIL5_2811</name>
</gene>